<name>A0A4S4C5Y7_9BACL</name>
<dbReference type="EMBL" id="SSOB01000005">
    <property type="protein sequence ID" value="THF83261.1"/>
    <property type="molecule type" value="Genomic_DNA"/>
</dbReference>
<comment type="caution">
    <text evidence="1">The sequence shown here is derived from an EMBL/GenBank/DDBJ whole genome shotgun (WGS) entry which is preliminary data.</text>
</comment>
<protein>
    <submittedName>
        <fullName evidence="1">Alpha-galactosidase</fullName>
    </submittedName>
</protein>
<dbReference type="Gene3D" id="3.20.20.70">
    <property type="entry name" value="Aldolase class I"/>
    <property type="match status" value="2"/>
</dbReference>
<dbReference type="SUPFAM" id="SSF51445">
    <property type="entry name" value="(Trans)glycosidases"/>
    <property type="match status" value="1"/>
</dbReference>
<sequence>MSHMQTDSQLPYRLSGVADRFRAALTVETPEEGIELVHLTITADRPDIPPPLKLSWTHPVIDIQGVWHPNAYRNRGLAPDWFPGWRSNAASSAPVVCLFGGDSRSRLTFAFSDTLNPVVCQAGVHEETAELHCSVSLFEEPGAPLDRYEATLRVDRRELACFDSLDGVRRWWSGLPGLAPAPVPAAAREPMYSTWYSLHQYLSPEEIEAECRLAAELGCGAVIADDGWQTANNERGYAYCGDWEACADKMPDMAAHVERVHALGMKYMLWYSIPHIRPLPRLRADVWHSIPHIRPLPRLRADVWYSIPHIRPLPRPRADVWHSIPHIRPLPRLRADVWYSIPHIRPLPRLRADVWYSIPHIRPFPRLRADVWHSIPHIRPLPRLRADVWHSIPHIRPLPRLRADVWHSIPHIRPLPRLRADVWYSIPHIRPLPRPRADVWHSIPHIRPLPRLRADVWYSIPHIRLLPRLRVDVWYAVPYVGRHSRAWERFCGRMLYTIEERGWGVVDPRFPEVREYLIGIYTSAQRAWKLDGFKLDFIDSINPPAGNRLEFGGGRDCDAVPEAVDRLMSDIIARLSAVDPDVLIEFRQAYVGPYMRKYGNMFRAADCPNDAVENRVRTLDIRLLCGETAAHADMLMWHPDEPAESAALQLINVLFAVPQISLRLDRLPPAHLETVAHGLAFWKEHRDTLLDGRLEPYHPELLYPYVLAADTAKLIAAVYQPHTILPLRRELPDTVILVNGTREDGVHMELTKEAGEWEAHIRDCRGRTTARLALSLRAGVHPLPVPPAGTAELNRQ</sequence>
<dbReference type="AlphaFoldDB" id="A0A4S4C5Y7"/>
<gene>
    <name evidence="1" type="ORF">E6C55_05235</name>
</gene>
<dbReference type="InterPro" id="IPR017853">
    <property type="entry name" value="GH"/>
</dbReference>
<dbReference type="OrthoDB" id="9807519at2"/>
<proteinExistence type="predicted"/>
<dbReference type="InterPro" id="IPR013785">
    <property type="entry name" value="Aldolase_TIM"/>
</dbReference>
<dbReference type="Proteomes" id="UP000310636">
    <property type="component" value="Unassembled WGS sequence"/>
</dbReference>
<keyword evidence="2" id="KW-1185">Reference proteome</keyword>
<evidence type="ECO:0000313" key="2">
    <source>
        <dbReference type="Proteomes" id="UP000310636"/>
    </source>
</evidence>
<organism evidence="1 2">
    <name type="scientific">Cohnella fermenti</name>
    <dbReference type="NCBI Taxonomy" id="2565925"/>
    <lineage>
        <taxon>Bacteria</taxon>
        <taxon>Bacillati</taxon>
        <taxon>Bacillota</taxon>
        <taxon>Bacilli</taxon>
        <taxon>Bacillales</taxon>
        <taxon>Paenibacillaceae</taxon>
        <taxon>Cohnella</taxon>
    </lineage>
</organism>
<dbReference type="RefSeq" id="WP_136368741.1">
    <property type="nucleotide sequence ID" value="NZ_SSOB01000005.1"/>
</dbReference>
<evidence type="ECO:0000313" key="1">
    <source>
        <dbReference type="EMBL" id="THF83261.1"/>
    </source>
</evidence>
<reference evidence="1 2" key="1">
    <citation type="submission" date="2019-04" db="EMBL/GenBank/DDBJ databases">
        <title>Cohnella sp. nov. isolated from preserved vegetables.</title>
        <authorList>
            <person name="Lin S.-Y."/>
            <person name="Hung M.-H."/>
            <person name="Young C.-C."/>
        </authorList>
    </citation>
    <scope>NUCLEOTIDE SEQUENCE [LARGE SCALE GENOMIC DNA]</scope>
    <source>
        <strain evidence="1 2">CC-MHH1044</strain>
    </source>
</reference>
<accession>A0A4S4C5Y7</accession>